<organism evidence="6 7">
    <name type="scientific">Rhodosalinus sediminis</name>
    <dbReference type="NCBI Taxonomy" id="1940533"/>
    <lineage>
        <taxon>Bacteria</taxon>
        <taxon>Pseudomonadati</taxon>
        <taxon>Pseudomonadota</taxon>
        <taxon>Alphaproteobacteria</taxon>
        <taxon>Rhodobacterales</taxon>
        <taxon>Paracoccaceae</taxon>
        <taxon>Rhodosalinus</taxon>
    </lineage>
</organism>
<dbReference type="RefSeq" id="WP_115980022.1">
    <property type="nucleotide sequence ID" value="NZ_QOHR01000013.1"/>
</dbReference>
<keyword evidence="2 5" id="KW-0812">Transmembrane</keyword>
<comment type="caution">
    <text evidence="6">The sequence shown here is derived from an EMBL/GenBank/DDBJ whole genome shotgun (WGS) entry which is preliminary data.</text>
</comment>
<dbReference type="Proteomes" id="UP000257131">
    <property type="component" value="Unassembled WGS sequence"/>
</dbReference>
<feature type="transmembrane region" description="Helical" evidence="5">
    <location>
        <begin position="195"/>
        <end position="218"/>
    </location>
</feature>
<sequence length="234" mass="24670">MALGVILSAFARALGQLGDRRFRAVLWRGLALTLGLLAGLTALLVWGVGALVGDTVALPLLGEVAWVDDVLSWAFLALMIALSVFLMVPVAAAFVSIFLEEVAGAVEARHYPALPPAGEVSLLDGLRDGASALGLLIGANAVALALTLVFPIGGLPVFYAVNGLLLGREYFTVVAMRRVGRAEAARLRRRHLPTIWAAGVLMALPLTVPVLNLIVPILGAATYTHIFHALERRG</sequence>
<dbReference type="OrthoDB" id="5421146at2"/>
<feature type="transmembrane region" description="Helical" evidence="5">
    <location>
        <begin position="25"/>
        <end position="52"/>
    </location>
</feature>
<name>A0A3D9BRN9_9RHOB</name>
<protein>
    <recommendedName>
        <fullName evidence="8">CysZ-like protein</fullName>
    </recommendedName>
</protein>
<evidence type="ECO:0000256" key="5">
    <source>
        <dbReference type="SAM" id="Phobius"/>
    </source>
</evidence>
<evidence type="ECO:0000313" key="7">
    <source>
        <dbReference type="Proteomes" id="UP000257131"/>
    </source>
</evidence>
<evidence type="ECO:0000256" key="2">
    <source>
        <dbReference type="ARBA" id="ARBA00022692"/>
    </source>
</evidence>
<proteinExistence type="predicted"/>
<reference evidence="6 7" key="1">
    <citation type="journal article" date="2017" name="Int. J. Syst. Evol. Microbiol.">
        <title>Rhodosalinus sediminis gen. nov., sp. nov., isolated from marine saltern.</title>
        <authorList>
            <person name="Guo L.Y."/>
            <person name="Ling S.K."/>
            <person name="Li C.M."/>
            <person name="Chen G.J."/>
            <person name="Du Z.J."/>
        </authorList>
    </citation>
    <scope>NUCLEOTIDE SEQUENCE [LARGE SCALE GENOMIC DNA]</scope>
    <source>
        <strain evidence="6 7">WDN1C137</strain>
    </source>
</reference>
<dbReference type="AlphaFoldDB" id="A0A3D9BRN9"/>
<evidence type="ECO:0008006" key="8">
    <source>
        <dbReference type="Google" id="ProtNLM"/>
    </source>
</evidence>
<dbReference type="Pfam" id="PF07264">
    <property type="entry name" value="EI24"/>
    <property type="match status" value="1"/>
</dbReference>
<keyword evidence="3 5" id="KW-1133">Transmembrane helix</keyword>
<evidence type="ECO:0000256" key="3">
    <source>
        <dbReference type="ARBA" id="ARBA00022989"/>
    </source>
</evidence>
<comment type="subcellular location">
    <subcellularLocation>
        <location evidence="1">Membrane</location>
        <topology evidence="1">Multi-pass membrane protein</topology>
    </subcellularLocation>
</comment>
<evidence type="ECO:0000313" key="6">
    <source>
        <dbReference type="EMBL" id="REC56170.1"/>
    </source>
</evidence>
<dbReference type="EMBL" id="QOHR01000013">
    <property type="protein sequence ID" value="REC56170.1"/>
    <property type="molecule type" value="Genomic_DNA"/>
</dbReference>
<accession>A0A3D9BRN9</accession>
<feature type="transmembrane region" description="Helical" evidence="5">
    <location>
        <begin position="132"/>
        <end position="161"/>
    </location>
</feature>
<keyword evidence="4 5" id="KW-0472">Membrane</keyword>
<dbReference type="InterPro" id="IPR059112">
    <property type="entry name" value="CysZ/EI24"/>
</dbReference>
<feature type="transmembrane region" description="Helical" evidence="5">
    <location>
        <begin position="73"/>
        <end position="99"/>
    </location>
</feature>
<evidence type="ECO:0000256" key="4">
    <source>
        <dbReference type="ARBA" id="ARBA00023136"/>
    </source>
</evidence>
<evidence type="ECO:0000256" key="1">
    <source>
        <dbReference type="ARBA" id="ARBA00004141"/>
    </source>
</evidence>
<gene>
    <name evidence="6" type="ORF">DRV84_10100</name>
</gene>
<keyword evidence="7" id="KW-1185">Reference proteome</keyword>